<dbReference type="Proteomes" id="UP000271573">
    <property type="component" value="Chromosome"/>
</dbReference>
<accession>A0A3G9IIA5</accession>
<keyword evidence="2" id="KW-1185">Reference proteome</keyword>
<name>A0A3G9IIA5_9ACTN</name>
<evidence type="ECO:0000313" key="1">
    <source>
        <dbReference type="EMBL" id="BBH17952.1"/>
    </source>
</evidence>
<gene>
    <name evidence="1" type="ORF">Back2_22390</name>
</gene>
<evidence type="ECO:0000313" key="2">
    <source>
        <dbReference type="Proteomes" id="UP000271573"/>
    </source>
</evidence>
<dbReference type="AlphaFoldDB" id="A0A3G9IIA5"/>
<protein>
    <submittedName>
        <fullName evidence="1">Uncharacterized protein</fullName>
    </submittedName>
</protein>
<sequence>MTSSAVTVWLVREAFAATVNVVLPRVTGPVVHAAPASQCVDVLVTAWVGLVPQAARRRRSALPALANTAIRRWWDAVMSRVWPWRSISEQPHFSGIEMATL</sequence>
<reference evidence="1 2" key="1">
    <citation type="submission" date="2018-11" db="EMBL/GenBank/DDBJ databases">
        <title>Complete genome sequence of Nocardioides baekrokdamisoli strain KCTC 39748.</title>
        <authorList>
            <person name="Kang S.W."/>
            <person name="Lee K.C."/>
            <person name="Kim K.K."/>
            <person name="Kim J.S."/>
            <person name="Kim D.S."/>
            <person name="Ko S.H."/>
            <person name="Yang S.H."/>
            <person name="Shin Y.K."/>
            <person name="Lee J.S."/>
        </authorList>
    </citation>
    <scope>NUCLEOTIDE SEQUENCE [LARGE SCALE GENOMIC DNA]</scope>
    <source>
        <strain evidence="1 2">KCTC 39748</strain>
    </source>
</reference>
<organism evidence="1 2">
    <name type="scientific">Nocardioides baekrokdamisoli</name>
    <dbReference type="NCBI Taxonomy" id="1804624"/>
    <lineage>
        <taxon>Bacteria</taxon>
        <taxon>Bacillati</taxon>
        <taxon>Actinomycetota</taxon>
        <taxon>Actinomycetes</taxon>
        <taxon>Propionibacteriales</taxon>
        <taxon>Nocardioidaceae</taxon>
        <taxon>Nocardioides</taxon>
    </lineage>
</organism>
<dbReference type="EMBL" id="AP019307">
    <property type="protein sequence ID" value="BBH17952.1"/>
    <property type="molecule type" value="Genomic_DNA"/>
</dbReference>
<proteinExistence type="predicted"/>
<dbReference type="KEGG" id="nbe:Back2_22390"/>